<dbReference type="GeneID" id="28982906"/>
<dbReference type="GO" id="GO:0006412">
    <property type="term" value="P:translation"/>
    <property type="evidence" value="ECO:0007669"/>
    <property type="project" value="InterPro"/>
</dbReference>
<dbReference type="SMART" id="SM01387">
    <property type="entry name" value="Ribosomal_S15"/>
    <property type="match status" value="1"/>
</dbReference>
<evidence type="ECO:0000313" key="6">
    <source>
        <dbReference type="Proteomes" id="UP000053611"/>
    </source>
</evidence>
<dbReference type="STRING" id="879819.A0A0J0XUC5"/>
<dbReference type="Proteomes" id="UP000053611">
    <property type="component" value="Unassembled WGS sequence"/>
</dbReference>
<dbReference type="PANTHER" id="PTHR23321:SF26">
    <property type="entry name" value="SMALL RIBOSOMAL SUBUNIT PROTEIN US15M"/>
    <property type="match status" value="1"/>
</dbReference>
<sequence length="275" mass="30601">MAFSFFSATRASLSQLVCAAGPSTSRALHASAVVSRESAHKAQARRKRKKVIEGREKRAVAEEEGAVHLALGSRKNDPNGPSALYEGSRLAKTVLKAEDVWYTPPPNYAAGEEPAHYVYGVNEADRELLFGAVPLATSALAFDPERPHQSEAQAVEQGQQSEVMRRILDLRNADKAGIEVVNRARIVKEFGKNDKDTGNTVVQAALITHQIREMWRHVEENPRDIHNRRRLRMAIHKRARVFKYLKRSEPLKYAQTLLDCGLEPGAVEGELMVGM</sequence>
<dbReference type="GO" id="GO:0005840">
    <property type="term" value="C:ribosome"/>
    <property type="evidence" value="ECO:0007669"/>
    <property type="project" value="UniProtKB-KW"/>
</dbReference>
<dbReference type="InterPro" id="IPR009068">
    <property type="entry name" value="uS15_NS1_RNA-bd_sf"/>
</dbReference>
<dbReference type="NCBIfam" id="TIGR00952">
    <property type="entry name" value="S15_bact"/>
    <property type="match status" value="1"/>
</dbReference>
<dbReference type="EMBL" id="KQ087185">
    <property type="protein sequence ID" value="KLT44647.1"/>
    <property type="molecule type" value="Genomic_DNA"/>
</dbReference>
<keyword evidence="6" id="KW-1185">Reference proteome</keyword>
<dbReference type="GO" id="GO:1990904">
    <property type="term" value="C:ribonucleoprotein complex"/>
    <property type="evidence" value="ECO:0007669"/>
    <property type="project" value="UniProtKB-KW"/>
</dbReference>
<evidence type="ECO:0000313" key="5">
    <source>
        <dbReference type="EMBL" id="KLT44647.1"/>
    </source>
</evidence>
<keyword evidence="3 4" id="KW-0687">Ribonucleoprotein</keyword>
<evidence type="ECO:0000256" key="3">
    <source>
        <dbReference type="ARBA" id="ARBA00023274"/>
    </source>
</evidence>
<dbReference type="AlphaFoldDB" id="A0A0J0XUC5"/>
<comment type="similarity">
    <text evidence="1 4">Belongs to the universal ribosomal protein uS15 family.</text>
</comment>
<dbReference type="GO" id="GO:0005737">
    <property type="term" value="C:cytoplasm"/>
    <property type="evidence" value="ECO:0007669"/>
    <property type="project" value="UniProtKB-ARBA"/>
</dbReference>
<organism evidence="5 6">
    <name type="scientific">Cutaneotrichosporon oleaginosum</name>
    <dbReference type="NCBI Taxonomy" id="879819"/>
    <lineage>
        <taxon>Eukaryota</taxon>
        <taxon>Fungi</taxon>
        <taxon>Dikarya</taxon>
        <taxon>Basidiomycota</taxon>
        <taxon>Agaricomycotina</taxon>
        <taxon>Tremellomycetes</taxon>
        <taxon>Trichosporonales</taxon>
        <taxon>Trichosporonaceae</taxon>
        <taxon>Cutaneotrichosporon</taxon>
    </lineage>
</organism>
<dbReference type="PANTHER" id="PTHR23321">
    <property type="entry name" value="RIBOSOMAL PROTEIN S15, BACTERIAL AND ORGANELLAR"/>
    <property type="match status" value="1"/>
</dbReference>
<keyword evidence="2 4" id="KW-0689">Ribosomal protein</keyword>
<dbReference type="SUPFAM" id="SSF47060">
    <property type="entry name" value="S15/NS1 RNA-binding domain"/>
    <property type="match status" value="1"/>
</dbReference>
<accession>A0A0J0XUC5</accession>
<gene>
    <name evidence="5" type="ORF">CC85DRAFT_283289</name>
</gene>
<evidence type="ECO:0000256" key="2">
    <source>
        <dbReference type="ARBA" id="ARBA00022980"/>
    </source>
</evidence>
<reference evidence="5 6" key="1">
    <citation type="submission" date="2015-03" db="EMBL/GenBank/DDBJ databases">
        <title>Genomics and transcriptomics of the oil-accumulating basidiomycete yeast T. oleaginosus allow insights into substrate utilization and the diverse evolutionary trajectories of mating systems in fungi.</title>
        <authorList>
            <consortium name="DOE Joint Genome Institute"/>
            <person name="Kourist R."/>
            <person name="Kracht O."/>
            <person name="Bracharz F."/>
            <person name="Lipzen A."/>
            <person name="Nolan M."/>
            <person name="Ohm R."/>
            <person name="Grigoriev I."/>
            <person name="Sun S."/>
            <person name="Heitman J."/>
            <person name="Bruck T."/>
            <person name="Nowrousian M."/>
        </authorList>
    </citation>
    <scope>NUCLEOTIDE SEQUENCE [LARGE SCALE GENOMIC DNA]</scope>
    <source>
        <strain evidence="5 6">IBC0246</strain>
    </source>
</reference>
<dbReference type="InterPro" id="IPR005290">
    <property type="entry name" value="Ribosomal_uS15_bac-type"/>
</dbReference>
<dbReference type="GO" id="GO:0003735">
    <property type="term" value="F:structural constituent of ribosome"/>
    <property type="evidence" value="ECO:0007669"/>
    <property type="project" value="InterPro"/>
</dbReference>
<evidence type="ECO:0000256" key="4">
    <source>
        <dbReference type="RuleBase" id="RU003919"/>
    </source>
</evidence>
<protein>
    <submittedName>
        <fullName evidence="5">S15/NS1 RNA-binding domain-containing protein</fullName>
    </submittedName>
</protein>
<evidence type="ECO:0000256" key="1">
    <source>
        <dbReference type="ARBA" id="ARBA00008434"/>
    </source>
</evidence>
<dbReference type="RefSeq" id="XP_018281138.1">
    <property type="nucleotide sequence ID" value="XM_018422303.1"/>
</dbReference>
<dbReference type="InterPro" id="IPR000589">
    <property type="entry name" value="Ribosomal_uS15"/>
</dbReference>
<dbReference type="Gene3D" id="1.10.287.10">
    <property type="entry name" value="S15/NS1, RNA-binding"/>
    <property type="match status" value="1"/>
</dbReference>
<dbReference type="HAMAP" id="MF_01343_B">
    <property type="entry name" value="Ribosomal_uS15_B"/>
    <property type="match status" value="1"/>
</dbReference>
<dbReference type="OrthoDB" id="441444at2759"/>
<proteinExistence type="inferred from homology"/>
<name>A0A0J0XUC5_9TREE</name>
<dbReference type="Pfam" id="PF00312">
    <property type="entry name" value="Ribosomal_S15"/>
    <property type="match status" value="1"/>
</dbReference>